<gene>
    <name evidence="1" type="ORF">SAMN04515671_1719</name>
</gene>
<dbReference type="Proteomes" id="UP000198741">
    <property type="component" value="Chromosome I"/>
</dbReference>
<dbReference type="AlphaFoldDB" id="A0A1H0LMA7"/>
<keyword evidence="2" id="KW-1185">Reference proteome</keyword>
<protein>
    <submittedName>
        <fullName evidence="1">Uncharacterized protein</fullName>
    </submittedName>
</protein>
<dbReference type="EMBL" id="LT629710">
    <property type="protein sequence ID" value="SDO69297.1"/>
    <property type="molecule type" value="Genomic_DNA"/>
</dbReference>
<accession>A0A1H0LMA7</accession>
<organism evidence="1 2">
    <name type="scientific">Nakamurella panacisegetis</name>
    <dbReference type="NCBI Taxonomy" id="1090615"/>
    <lineage>
        <taxon>Bacteria</taxon>
        <taxon>Bacillati</taxon>
        <taxon>Actinomycetota</taxon>
        <taxon>Actinomycetes</taxon>
        <taxon>Nakamurellales</taxon>
        <taxon>Nakamurellaceae</taxon>
        <taxon>Nakamurella</taxon>
    </lineage>
</organism>
<name>A0A1H0LMA7_9ACTN</name>
<evidence type="ECO:0000313" key="1">
    <source>
        <dbReference type="EMBL" id="SDO69297.1"/>
    </source>
</evidence>
<evidence type="ECO:0000313" key="2">
    <source>
        <dbReference type="Proteomes" id="UP000198741"/>
    </source>
</evidence>
<reference evidence="1 2" key="1">
    <citation type="submission" date="2016-10" db="EMBL/GenBank/DDBJ databases">
        <authorList>
            <person name="de Groot N.N."/>
        </authorList>
    </citation>
    <scope>NUCLEOTIDE SEQUENCE [LARGE SCALE GENOMIC DNA]</scope>
    <source>
        <strain evidence="2">P4-7,KCTC 19426,CECT 7604</strain>
    </source>
</reference>
<sequence length="91" mass="9974">MRRGLPLHPMMPTTPFVFRVDFTSLGKGTMRVVFGGFEPRADAPRLLLDTMSFGKRPDVRNPRPWVDGGLCVGFGAAALAVGHRRRQPPGA</sequence>
<proteinExistence type="predicted"/>